<comment type="caution">
    <text evidence="8">The sequence shown here is derived from an EMBL/GenBank/DDBJ whole genome shotgun (WGS) entry which is preliminary data.</text>
</comment>
<dbReference type="Pfam" id="PF01891">
    <property type="entry name" value="CbiM"/>
    <property type="match status" value="1"/>
</dbReference>
<feature type="transmembrane region" description="Helical" evidence="7">
    <location>
        <begin position="137"/>
        <end position="170"/>
    </location>
</feature>
<evidence type="ECO:0000256" key="3">
    <source>
        <dbReference type="ARBA" id="ARBA00022475"/>
    </source>
</evidence>
<evidence type="ECO:0000256" key="2">
    <source>
        <dbReference type="ARBA" id="ARBA00022448"/>
    </source>
</evidence>
<gene>
    <name evidence="8" type="ORF">ACFPTN_22390</name>
</gene>
<evidence type="ECO:0000256" key="4">
    <source>
        <dbReference type="ARBA" id="ARBA00022692"/>
    </source>
</evidence>
<organism evidence="8 9">
    <name type="scientific">Thauera sinica</name>
    <dbReference type="NCBI Taxonomy" id="2665146"/>
    <lineage>
        <taxon>Bacteria</taxon>
        <taxon>Pseudomonadati</taxon>
        <taxon>Pseudomonadota</taxon>
        <taxon>Betaproteobacteria</taxon>
        <taxon>Rhodocyclales</taxon>
        <taxon>Zoogloeaceae</taxon>
        <taxon>Thauera</taxon>
    </lineage>
</organism>
<dbReference type="Gene3D" id="1.10.1760.20">
    <property type="match status" value="1"/>
</dbReference>
<feature type="transmembrane region" description="Helical" evidence="7">
    <location>
        <begin position="70"/>
        <end position="98"/>
    </location>
</feature>
<evidence type="ECO:0000313" key="8">
    <source>
        <dbReference type="EMBL" id="MFC5772140.1"/>
    </source>
</evidence>
<dbReference type="InterPro" id="IPR002751">
    <property type="entry name" value="CbiM/NikMN"/>
</dbReference>
<keyword evidence="6 7" id="KW-0472">Membrane</keyword>
<accession>A0ABW1AY33</accession>
<comment type="subcellular location">
    <subcellularLocation>
        <location evidence="1">Cell membrane</location>
        <topology evidence="1">Multi-pass membrane protein</topology>
    </subcellularLocation>
</comment>
<feature type="transmembrane region" description="Helical" evidence="7">
    <location>
        <begin position="104"/>
        <end position="125"/>
    </location>
</feature>
<feature type="transmembrane region" description="Helical" evidence="7">
    <location>
        <begin position="40"/>
        <end position="58"/>
    </location>
</feature>
<keyword evidence="2" id="KW-0813">Transport</keyword>
<evidence type="ECO:0000256" key="1">
    <source>
        <dbReference type="ARBA" id="ARBA00004651"/>
    </source>
</evidence>
<keyword evidence="9" id="KW-1185">Reference proteome</keyword>
<dbReference type="Proteomes" id="UP001595974">
    <property type="component" value="Unassembled WGS sequence"/>
</dbReference>
<name>A0ABW1AY33_9RHOO</name>
<reference evidence="9" key="1">
    <citation type="journal article" date="2019" name="Int. J. Syst. Evol. Microbiol.">
        <title>The Global Catalogue of Microorganisms (GCM) 10K type strain sequencing project: providing services to taxonomists for standard genome sequencing and annotation.</title>
        <authorList>
            <consortium name="The Broad Institute Genomics Platform"/>
            <consortium name="The Broad Institute Genome Sequencing Center for Infectious Disease"/>
            <person name="Wu L."/>
            <person name="Ma J."/>
        </authorList>
    </citation>
    <scope>NUCLEOTIDE SEQUENCE [LARGE SCALE GENOMIC DNA]</scope>
    <source>
        <strain evidence="9">SHR3</strain>
    </source>
</reference>
<sequence>MNLQPSLFSTTWHVFMLLLTLAVGYDLFRRAPWARLREGPTLNVMLGCAVVLTLVWSMKAGVKPGLDLHLVGAMAATLILGPRLALVAMALALCGITLNGTTMWLAWPVNFIVTAAVPVLVAAGVQRLVERWFPAHFFVFIFVIGFAGAALAVMAQGVVASLALMLAGAYPADFLLSEYLPFFLLLAFAEAWISGAVVTLLVIYKPEWVSGFDDERYLLNK</sequence>
<evidence type="ECO:0000313" key="9">
    <source>
        <dbReference type="Proteomes" id="UP001595974"/>
    </source>
</evidence>
<feature type="transmembrane region" description="Helical" evidence="7">
    <location>
        <begin position="182"/>
        <end position="204"/>
    </location>
</feature>
<keyword evidence="5 7" id="KW-1133">Transmembrane helix</keyword>
<evidence type="ECO:0000256" key="7">
    <source>
        <dbReference type="SAM" id="Phobius"/>
    </source>
</evidence>
<evidence type="ECO:0000256" key="5">
    <source>
        <dbReference type="ARBA" id="ARBA00022989"/>
    </source>
</evidence>
<evidence type="ECO:0000256" key="6">
    <source>
        <dbReference type="ARBA" id="ARBA00023136"/>
    </source>
</evidence>
<dbReference type="EMBL" id="JBHSOG010000105">
    <property type="protein sequence ID" value="MFC5772140.1"/>
    <property type="molecule type" value="Genomic_DNA"/>
</dbReference>
<dbReference type="RefSeq" id="WP_096447780.1">
    <property type="nucleotide sequence ID" value="NZ_JBHSOG010000105.1"/>
</dbReference>
<protein>
    <submittedName>
        <fullName evidence="8">Energy-coupling factor ABC transporter permease</fullName>
    </submittedName>
</protein>
<proteinExistence type="predicted"/>
<keyword evidence="4 7" id="KW-0812">Transmembrane</keyword>
<keyword evidence="3" id="KW-1003">Cell membrane</keyword>